<dbReference type="InterPro" id="IPR039513">
    <property type="entry name" value="PL-6"/>
</dbReference>
<evidence type="ECO:0000313" key="2">
    <source>
        <dbReference type="EMBL" id="MBD1389709.1"/>
    </source>
</evidence>
<reference evidence="2" key="1">
    <citation type="submission" date="2020-09" db="EMBL/GenBank/DDBJ databases">
        <title>A novel bacterium of genus Neiella, isolated from South China Sea.</title>
        <authorList>
            <person name="Huang H."/>
            <person name="Mo K."/>
            <person name="Hu Y."/>
        </authorList>
    </citation>
    <scope>NUCLEOTIDE SEQUENCE</scope>
    <source>
        <strain evidence="2">HB171785</strain>
    </source>
</reference>
<dbReference type="Pfam" id="PF14592">
    <property type="entry name" value="Chondroitinas_B"/>
    <property type="match status" value="1"/>
</dbReference>
<feature type="compositionally biased region" description="Polar residues" evidence="1">
    <location>
        <begin position="706"/>
        <end position="721"/>
    </location>
</feature>
<dbReference type="Proteomes" id="UP000638014">
    <property type="component" value="Unassembled WGS sequence"/>
</dbReference>
<dbReference type="Gene3D" id="2.60.40.2700">
    <property type="match status" value="4"/>
</dbReference>
<organism evidence="2 3">
    <name type="scientific">Neiella litorisoli</name>
    <dbReference type="NCBI Taxonomy" id="2771431"/>
    <lineage>
        <taxon>Bacteria</taxon>
        <taxon>Pseudomonadati</taxon>
        <taxon>Pseudomonadota</taxon>
        <taxon>Gammaproteobacteria</taxon>
        <taxon>Alteromonadales</taxon>
        <taxon>Echinimonadaceae</taxon>
        <taxon>Neiella</taxon>
    </lineage>
</organism>
<sequence>MKKKILLSAVVLALTGCSNDDGYGIGNFRGSASLSGDARVGETLSVAITDKDGVKAGTDVYTWMADGAAIAGATSSSYVLTEAEAGKQIRVTVAYSDERNNKEETRTQTSDPIIGNEAGLLTLSGVAETGATLSATLADGNGIDPSAVVYSWLADGAVIDGATESSYAIADTDVGKSITAKADYTDRDGFSESVTSATTDPVKVANTPGIVAIDKQAPVVDDVLTASVTDDNGIDGVAISYQWLADGAAIDGATGSSFTVTAAQLDQVLSVQATYTDQADNAEEIVSDATAPVAAALINVPGSVSLDQATKLVVGQTVTAMVDDDNGATGTINYQWQADGVDISGANAAEYVVTAADAGKVLSVTANYIDDAGFDESGHSAEAEEIAYSKIVTNFAELAAAFDGEAEGDVIGMAPGDYSNAGLLTVDVKNVHLTRTADAIAASGTALETAALSGEVCFEILATADGTSAEDGVKFDQLYFVDFNYVADTSCDTDSSSDDYYINNKAAYFSLTNTLMENEANTSSSSTSWVYVGGSKAHVARNTFSGKVDGKKGSFIRVSANGLDEESNLLPPAQHVVEYNLFQNFDASGQSSGYGLQLGDTTGTNSVNSAGHVLRYNLFDGILAKTRVVKVQTSGSYVYGNTFANTYGMVSLENGQQNTVYANVFIGMNGNKYESGVNAAAYGHVVSNNYFAGQASDSDSERASLVLTSNENSDSGNSTLTTSPTTFSYNTIVNSMAPFMVGNKGCSDTPLTSAVSMANLLLNDYAPAENTELTGINGATKVDDGSLIDDCDKATVTFENDHYYSDDIVGGSAASKSVSGTGVITAAAPATAPSIDANGFVQGAGDDAGIGADTSKLYRIMPADVGVGSTWESDIDHSEVFGL</sequence>
<evidence type="ECO:0008006" key="4">
    <source>
        <dbReference type="Google" id="ProtNLM"/>
    </source>
</evidence>
<protein>
    <recommendedName>
        <fullName evidence="4">Poly(Beta-D-mannuronate) lyase</fullName>
    </recommendedName>
</protein>
<feature type="region of interest" description="Disordered" evidence="1">
    <location>
        <begin position="702"/>
        <end position="721"/>
    </location>
</feature>
<dbReference type="SUPFAM" id="SSF51126">
    <property type="entry name" value="Pectin lyase-like"/>
    <property type="match status" value="1"/>
</dbReference>
<keyword evidence="3" id="KW-1185">Reference proteome</keyword>
<accession>A0A8J6QGY8</accession>
<dbReference type="PROSITE" id="PS51257">
    <property type="entry name" value="PROKAR_LIPOPROTEIN"/>
    <property type="match status" value="1"/>
</dbReference>
<dbReference type="InterPro" id="IPR011050">
    <property type="entry name" value="Pectin_lyase_fold/virulence"/>
</dbReference>
<dbReference type="Gene3D" id="2.160.20.10">
    <property type="entry name" value="Single-stranded right-handed beta-helix, Pectin lyase-like"/>
    <property type="match status" value="1"/>
</dbReference>
<name>A0A8J6QGY8_9GAMM</name>
<evidence type="ECO:0000313" key="3">
    <source>
        <dbReference type="Proteomes" id="UP000638014"/>
    </source>
</evidence>
<dbReference type="InterPro" id="IPR012334">
    <property type="entry name" value="Pectin_lyas_fold"/>
</dbReference>
<dbReference type="RefSeq" id="WP_191144815.1">
    <property type="nucleotide sequence ID" value="NZ_JACXAF010000011.1"/>
</dbReference>
<dbReference type="EMBL" id="JACXAF010000011">
    <property type="protein sequence ID" value="MBD1389709.1"/>
    <property type="molecule type" value="Genomic_DNA"/>
</dbReference>
<evidence type="ECO:0000256" key="1">
    <source>
        <dbReference type="SAM" id="MobiDB-lite"/>
    </source>
</evidence>
<dbReference type="AlphaFoldDB" id="A0A8J6QGY8"/>
<gene>
    <name evidence="2" type="ORF">IC617_09730</name>
</gene>
<comment type="caution">
    <text evidence="2">The sequence shown here is derived from an EMBL/GenBank/DDBJ whole genome shotgun (WGS) entry which is preliminary data.</text>
</comment>
<proteinExistence type="predicted"/>